<dbReference type="AlphaFoldDB" id="X1V4F9"/>
<dbReference type="EMBL" id="BARW01025097">
    <property type="protein sequence ID" value="GAI99484.1"/>
    <property type="molecule type" value="Genomic_DNA"/>
</dbReference>
<reference evidence="2" key="1">
    <citation type="journal article" date="2014" name="Front. Microbiol.">
        <title>High frequency of phylogenetically diverse reductive dehalogenase-homologous genes in deep subseafloor sedimentary metagenomes.</title>
        <authorList>
            <person name="Kawai M."/>
            <person name="Futagami T."/>
            <person name="Toyoda A."/>
            <person name="Takaki Y."/>
            <person name="Nishi S."/>
            <person name="Hori S."/>
            <person name="Arai W."/>
            <person name="Tsubouchi T."/>
            <person name="Morono Y."/>
            <person name="Uchiyama I."/>
            <person name="Ito T."/>
            <person name="Fujiyama A."/>
            <person name="Inagaki F."/>
            <person name="Takami H."/>
        </authorList>
    </citation>
    <scope>NUCLEOTIDE SEQUENCE</scope>
    <source>
        <strain evidence="2">Expedition CK06-06</strain>
    </source>
</reference>
<sequence length="141" mass="15696">PYASIVGKMAGIDLPVDPVRRMAYVFDPEVKFDYDLPLVIDADGLLYFRHETGKTILIGRSIPDEPSGFNFEWDRDYYMDVVWPQVAERVPAFDTARLIRGWAGLYAMNRLDGNGIIGRLGDIAGFYGAVGFSGSLTSQLP</sequence>
<accession>X1V4F9</accession>
<evidence type="ECO:0000259" key="1">
    <source>
        <dbReference type="Pfam" id="PF01266"/>
    </source>
</evidence>
<feature type="non-terminal residue" evidence="2">
    <location>
        <position position="1"/>
    </location>
</feature>
<evidence type="ECO:0000313" key="2">
    <source>
        <dbReference type="EMBL" id="GAI99484.1"/>
    </source>
</evidence>
<comment type="caution">
    <text evidence="2">The sequence shown here is derived from an EMBL/GenBank/DDBJ whole genome shotgun (WGS) entry which is preliminary data.</text>
</comment>
<dbReference type="InterPro" id="IPR036188">
    <property type="entry name" value="FAD/NAD-bd_sf"/>
</dbReference>
<dbReference type="Gene3D" id="3.30.9.10">
    <property type="entry name" value="D-Amino Acid Oxidase, subunit A, domain 2"/>
    <property type="match status" value="1"/>
</dbReference>
<name>X1V4F9_9ZZZZ</name>
<dbReference type="Gene3D" id="3.50.50.60">
    <property type="entry name" value="FAD/NAD(P)-binding domain"/>
    <property type="match status" value="1"/>
</dbReference>
<dbReference type="InterPro" id="IPR006076">
    <property type="entry name" value="FAD-dep_OxRdtase"/>
</dbReference>
<proteinExistence type="predicted"/>
<dbReference type="Pfam" id="PF01266">
    <property type="entry name" value="DAO"/>
    <property type="match status" value="1"/>
</dbReference>
<gene>
    <name evidence="2" type="ORF">S12H4_41224</name>
</gene>
<protein>
    <recommendedName>
        <fullName evidence="1">FAD dependent oxidoreductase domain-containing protein</fullName>
    </recommendedName>
</protein>
<feature type="domain" description="FAD dependent oxidoreductase" evidence="1">
    <location>
        <begin position="2"/>
        <end position="135"/>
    </location>
</feature>
<organism evidence="2">
    <name type="scientific">marine sediment metagenome</name>
    <dbReference type="NCBI Taxonomy" id="412755"/>
    <lineage>
        <taxon>unclassified sequences</taxon>
        <taxon>metagenomes</taxon>
        <taxon>ecological metagenomes</taxon>
    </lineage>
</organism>